<dbReference type="KEGG" id="ttf:THTE_3019"/>
<dbReference type="SUPFAM" id="SSF81296">
    <property type="entry name" value="E set domains"/>
    <property type="match status" value="1"/>
</dbReference>
<organism evidence="3 4">
    <name type="scientific">Thermogutta terrifontis</name>
    <dbReference type="NCBI Taxonomy" id="1331910"/>
    <lineage>
        <taxon>Bacteria</taxon>
        <taxon>Pseudomonadati</taxon>
        <taxon>Planctomycetota</taxon>
        <taxon>Planctomycetia</taxon>
        <taxon>Pirellulales</taxon>
        <taxon>Thermoguttaceae</taxon>
        <taxon>Thermogutta</taxon>
    </lineage>
</organism>
<feature type="region of interest" description="Disordered" evidence="1">
    <location>
        <begin position="760"/>
        <end position="801"/>
    </location>
</feature>
<dbReference type="AlphaFoldDB" id="A0A286RI27"/>
<keyword evidence="4" id="KW-1185">Reference proteome</keyword>
<dbReference type="InterPro" id="IPR013783">
    <property type="entry name" value="Ig-like_fold"/>
</dbReference>
<protein>
    <submittedName>
        <fullName evidence="3">Putative serine proteinase, subtilase family</fullName>
    </submittedName>
</protein>
<evidence type="ECO:0000256" key="1">
    <source>
        <dbReference type="SAM" id="MobiDB-lite"/>
    </source>
</evidence>
<dbReference type="InterPro" id="IPR007280">
    <property type="entry name" value="Peptidase_C_arc/bac"/>
</dbReference>
<name>A0A286RI27_9BACT</name>
<accession>A0A286RI27</accession>
<feature type="compositionally biased region" description="Low complexity" evidence="1">
    <location>
        <begin position="792"/>
        <end position="801"/>
    </location>
</feature>
<gene>
    <name evidence="3" type="ORF">THTE_3019</name>
</gene>
<dbReference type="Gene3D" id="2.60.40.10">
    <property type="entry name" value="Immunoglobulins"/>
    <property type="match status" value="1"/>
</dbReference>
<evidence type="ECO:0000313" key="3">
    <source>
        <dbReference type="EMBL" id="ASV75621.1"/>
    </source>
</evidence>
<feature type="compositionally biased region" description="Pro residues" evidence="1">
    <location>
        <begin position="771"/>
        <end position="780"/>
    </location>
</feature>
<evidence type="ECO:0000313" key="4">
    <source>
        <dbReference type="Proteomes" id="UP000215086"/>
    </source>
</evidence>
<feature type="domain" description="Peptidase C-terminal archaeal/bacterial" evidence="2">
    <location>
        <begin position="145"/>
        <end position="217"/>
    </location>
</feature>
<feature type="domain" description="Peptidase C-terminal archaeal/bacterial" evidence="2">
    <location>
        <begin position="335"/>
        <end position="404"/>
    </location>
</feature>
<dbReference type="Pfam" id="PF04151">
    <property type="entry name" value="PPC"/>
    <property type="match status" value="2"/>
</dbReference>
<evidence type="ECO:0000259" key="2">
    <source>
        <dbReference type="Pfam" id="PF04151"/>
    </source>
</evidence>
<proteinExistence type="predicted"/>
<dbReference type="Gene3D" id="2.60.120.380">
    <property type="match status" value="2"/>
</dbReference>
<dbReference type="EMBL" id="CP018477">
    <property type="protein sequence ID" value="ASV75621.1"/>
    <property type="molecule type" value="Genomic_DNA"/>
</dbReference>
<dbReference type="Proteomes" id="UP000215086">
    <property type="component" value="Chromosome"/>
</dbReference>
<reference evidence="3 4" key="1">
    <citation type="journal article" name="Front. Microbiol.">
        <title>Sugar Metabolism of the First Thermophilic Planctomycete Thermogutta terrifontis: Comparative Genomic and Transcriptomic Approaches.</title>
        <authorList>
            <person name="Elcheninov A.G."/>
            <person name="Menzel P."/>
            <person name="Gudbergsdottir S.R."/>
            <person name="Slesarev A.I."/>
            <person name="Kadnikov V.V."/>
            <person name="Krogh A."/>
            <person name="Bonch-Osmolovskaya E.A."/>
            <person name="Peng X."/>
            <person name="Kublanov I.V."/>
        </authorList>
    </citation>
    <scope>NUCLEOTIDE SEQUENCE [LARGE SCALE GENOMIC DNA]</scope>
    <source>
        <strain evidence="3 4">R1</strain>
    </source>
</reference>
<dbReference type="InterPro" id="IPR014756">
    <property type="entry name" value="Ig_E-set"/>
</dbReference>
<dbReference type="RefSeq" id="WP_168175847.1">
    <property type="nucleotide sequence ID" value="NZ_CP018477.1"/>
</dbReference>
<sequence length="801" mass="86021">MRLFGFAWLGVVLSVIFSGVAWAADPVITRVSPISAQQGTEIELTITGSRLADAAELLFTGPGLSVREITTKAGDRLVAKVAVAPDCPVGEHGLRVRTATGISNLITFHVGLLPEIDEQEPNNDFHNPQVIPLNTTVRGVVENEDVDYFAVELKAGQRLSVEVEGMRLGKSFFDPAVAILDSKRFVLATADDTAFGGQDAVCAAVAPADGRYIVQVRESAFGGSGDSFYRLHVGTFPRPLAAFPLGGAAGQTLKVRWVGDPLGPWEEDLTLPTQPADRWPILAHRDGQAAPTPNWMRVSASGPETAEVEPNDVPAQATPATAPGACNGVLERPDDRDFFRFSAKKGQAYEIRLLARQLRTPVDSVLTVHAADGRQLAANDDAGSPDSIIRWTAPDDGEYLVGVRDHLKAGGPEYVYRLEVTPVQPKLRLSLPERQQFRDIVAAVPRGNRYAFLVSVAREDFDGPVDLRFEDLPPGISVETFPIPPGQSVVPVILTAAAEAPLEGRWVSVRGVSKIGEQEIVGELLQRTSLVRGQNNREYWNFYSHRLATAVTEAVPFRVTIQQPKVPLVQGGTMELVIKAERDAGFDGPITVAMLNLSPGVSAPTSVTIAQGAQEVRMPLTANGQAALGTWKIVALASADLGGTVEVATPPADLTVAAPFVAMTFPQVSLDQGQSGNWQAQVEVRTKFNGNAQVELLGLPSGISSEPQTITADTQQCTFPLRTEPTAPVGLHKSLVVKVTIIQDGEPIVHLLSAGELRIQKPRPAQVAQAAPPPPPPQPTERPLSRLEQLRQQRQNQTATP</sequence>